<dbReference type="SUPFAM" id="SSF52047">
    <property type="entry name" value="RNI-like"/>
    <property type="match status" value="1"/>
</dbReference>
<dbReference type="PANTHER" id="PTHR20933:SF3">
    <property type="entry name" value="F-BOX ONLY PROTEIN 33"/>
    <property type="match status" value="1"/>
</dbReference>
<dbReference type="PROSITE" id="PS50181">
    <property type="entry name" value="FBOX"/>
    <property type="match status" value="1"/>
</dbReference>
<accession>A0A6G0ZPR2</accession>
<evidence type="ECO:0000259" key="1">
    <source>
        <dbReference type="PROSITE" id="PS50181"/>
    </source>
</evidence>
<dbReference type="AlphaFoldDB" id="A0A6G0ZPR2"/>
<dbReference type="InterPro" id="IPR036047">
    <property type="entry name" value="F-box-like_dom_sf"/>
</dbReference>
<protein>
    <submittedName>
        <fullName evidence="2">F-box only protein 33</fullName>
    </submittedName>
</protein>
<gene>
    <name evidence="2" type="ORF">FWK35_00002472</name>
</gene>
<keyword evidence="3" id="KW-1185">Reference proteome</keyword>
<evidence type="ECO:0000313" key="2">
    <source>
        <dbReference type="EMBL" id="KAF0773259.1"/>
    </source>
</evidence>
<dbReference type="Gene3D" id="1.20.1280.50">
    <property type="match status" value="1"/>
</dbReference>
<dbReference type="InterPro" id="IPR001810">
    <property type="entry name" value="F-box_dom"/>
</dbReference>
<dbReference type="SMART" id="SM00256">
    <property type="entry name" value="FBOX"/>
    <property type="match status" value="1"/>
</dbReference>
<dbReference type="Gene3D" id="3.80.10.10">
    <property type="entry name" value="Ribonuclease Inhibitor"/>
    <property type="match status" value="1"/>
</dbReference>
<dbReference type="Proteomes" id="UP000478052">
    <property type="component" value="Unassembled WGS sequence"/>
</dbReference>
<evidence type="ECO:0000313" key="3">
    <source>
        <dbReference type="Proteomes" id="UP000478052"/>
    </source>
</evidence>
<name>A0A6G0ZPR2_APHCR</name>
<organism evidence="2 3">
    <name type="scientific">Aphis craccivora</name>
    <name type="common">Cowpea aphid</name>
    <dbReference type="NCBI Taxonomy" id="307492"/>
    <lineage>
        <taxon>Eukaryota</taxon>
        <taxon>Metazoa</taxon>
        <taxon>Ecdysozoa</taxon>
        <taxon>Arthropoda</taxon>
        <taxon>Hexapoda</taxon>
        <taxon>Insecta</taxon>
        <taxon>Pterygota</taxon>
        <taxon>Neoptera</taxon>
        <taxon>Paraneoptera</taxon>
        <taxon>Hemiptera</taxon>
        <taxon>Sternorrhyncha</taxon>
        <taxon>Aphidomorpha</taxon>
        <taxon>Aphidoidea</taxon>
        <taxon>Aphididae</taxon>
        <taxon>Aphidini</taxon>
        <taxon>Aphis</taxon>
        <taxon>Aphis</taxon>
    </lineage>
</organism>
<dbReference type="Pfam" id="PF12937">
    <property type="entry name" value="F-box-like"/>
    <property type="match status" value="1"/>
</dbReference>
<dbReference type="OrthoDB" id="8757000at2759"/>
<sequence length="474" mass="54629">MSEPFVPIVIPVYLIVLVKMETVNWNSLPSLALHQVFTHLSPESRVAASSTCKHWRTALYHPKFWHSLVLDISSAGTSYAEIKSKVKHANKNLVTLVRDIHLAFDSRSTQCFELASSVIKALMSNQLLRNVDIELNHCELSRDEIFQYRWSIQNYFEFAILNVVQKGNIEGFSFGYFMFYYWNALIHMLSKYSCDSLQRLELAGLGPSIFNEESKTTCFNSTFDSMSSLINLKKLSLDLNSNTCKLLPALCSMSQLEILVLHVHNELDIDISDDIWADIKKYCPKLELRLTIINCHIVAKHLHTKLLRPSMPLTHLKVLFCNVINIEVLHRLVDYSSTFQSLIWVDEQSINPAGLLEGHWHLEPSADDIETNPLIILSWVCRKITELVVLGYFIEPFDVCGIARLRGTKLKRFELLEEDICFQQPQSEMIYDEVVLDVSRWLGTNWKPLNKNNLFVSHSHYILQCISKDLTTKY</sequence>
<dbReference type="CDD" id="cd22104">
    <property type="entry name" value="F-box_FBXO33"/>
    <property type="match status" value="1"/>
</dbReference>
<dbReference type="SUPFAM" id="SSF81383">
    <property type="entry name" value="F-box domain"/>
    <property type="match status" value="1"/>
</dbReference>
<reference evidence="2 3" key="1">
    <citation type="submission" date="2019-08" db="EMBL/GenBank/DDBJ databases">
        <title>Whole genome of Aphis craccivora.</title>
        <authorList>
            <person name="Voronova N.V."/>
            <person name="Shulinski R.S."/>
            <person name="Bandarenka Y.V."/>
            <person name="Zhorov D.G."/>
            <person name="Warner D."/>
        </authorList>
    </citation>
    <scope>NUCLEOTIDE SEQUENCE [LARGE SCALE GENOMIC DNA]</scope>
    <source>
        <strain evidence="2">180601</strain>
        <tissue evidence="2">Whole Body</tissue>
    </source>
</reference>
<dbReference type="PANTHER" id="PTHR20933">
    <property type="entry name" value="F-BOX ONLY PROTEIN 33"/>
    <property type="match status" value="1"/>
</dbReference>
<feature type="domain" description="F-box" evidence="1">
    <location>
        <begin position="22"/>
        <end position="68"/>
    </location>
</feature>
<dbReference type="EMBL" id="VUJU01000082">
    <property type="protein sequence ID" value="KAF0773259.1"/>
    <property type="molecule type" value="Genomic_DNA"/>
</dbReference>
<proteinExistence type="predicted"/>
<comment type="caution">
    <text evidence="2">The sequence shown here is derived from an EMBL/GenBank/DDBJ whole genome shotgun (WGS) entry which is preliminary data.</text>
</comment>
<dbReference type="GO" id="GO:0031398">
    <property type="term" value="P:positive regulation of protein ubiquitination"/>
    <property type="evidence" value="ECO:0007669"/>
    <property type="project" value="TreeGrafter"/>
</dbReference>
<dbReference type="InterPro" id="IPR032675">
    <property type="entry name" value="LRR_dom_sf"/>
</dbReference>